<dbReference type="EMBL" id="KN831777">
    <property type="protein sequence ID" value="KIM42896.1"/>
    <property type="molecule type" value="Genomic_DNA"/>
</dbReference>
<dbReference type="SUPFAM" id="SSF56349">
    <property type="entry name" value="DNA breaking-rejoining enzymes"/>
    <property type="match status" value="1"/>
</dbReference>
<name>A0A0C3CH01_HEBCY</name>
<dbReference type="Gene3D" id="1.10.443.10">
    <property type="entry name" value="Intergrase catalytic core"/>
    <property type="match status" value="1"/>
</dbReference>
<dbReference type="HOGENOM" id="CLU_013901_2_0_1"/>
<sequence length="382" mass="43872">MVVAAQKWHSNQIAAFWASISRNGSLDDQDDLNNPYIQPEFASAFNKIPNSFSPTALAMYITYKCIHQKLKSGTGDSIRAAFKHMWDQSSGDLYRGQWHFNEDKQQWEGNPINSAEVADLTKAMKNKGGAQGGDRTHSVTMSKEHMEKIFAWSEAIWPSGSIPAADLEQRKLKIKHLEFRGFSSTAWTIWSRCFELVKLRKKDLMIDQENPRSFGLKYHALHLLDRKGWQSKASKHERELDLRSNMYNLYDRPDLSACNAYRALNEWICFLEEIYGRPLEPDDYIFPAMGANGIIQPREPLSHDTVQKYIDEFTSGAGIAQGTAGRFSTHCFRRGGAQYYFMFAPVGQRWSLRKVRWWGGWAEGEHVRFACLPPTLILMCMH</sequence>
<dbReference type="Proteomes" id="UP000053424">
    <property type="component" value="Unassembled WGS sequence"/>
</dbReference>
<protein>
    <recommendedName>
        <fullName evidence="4">Tyr recombinase domain-containing protein</fullName>
    </recommendedName>
</protein>
<reference evidence="3" key="2">
    <citation type="submission" date="2015-01" db="EMBL/GenBank/DDBJ databases">
        <title>Evolutionary Origins and Diversification of the Mycorrhizal Mutualists.</title>
        <authorList>
            <consortium name="DOE Joint Genome Institute"/>
            <consortium name="Mycorrhizal Genomics Consortium"/>
            <person name="Kohler A."/>
            <person name="Kuo A."/>
            <person name="Nagy L.G."/>
            <person name="Floudas D."/>
            <person name="Copeland A."/>
            <person name="Barry K.W."/>
            <person name="Cichocki N."/>
            <person name="Veneault-Fourrey C."/>
            <person name="LaButti K."/>
            <person name="Lindquist E.A."/>
            <person name="Lipzen A."/>
            <person name="Lundell T."/>
            <person name="Morin E."/>
            <person name="Murat C."/>
            <person name="Riley R."/>
            <person name="Ohm R."/>
            <person name="Sun H."/>
            <person name="Tunlid A."/>
            <person name="Henrissat B."/>
            <person name="Grigoriev I.V."/>
            <person name="Hibbett D.S."/>
            <person name="Martin F."/>
        </authorList>
    </citation>
    <scope>NUCLEOTIDE SEQUENCE [LARGE SCALE GENOMIC DNA]</scope>
    <source>
        <strain evidence="3">h7</strain>
    </source>
</reference>
<dbReference type="OrthoDB" id="164951at2759"/>
<organism evidence="2 3">
    <name type="scientific">Hebeloma cylindrosporum</name>
    <dbReference type="NCBI Taxonomy" id="76867"/>
    <lineage>
        <taxon>Eukaryota</taxon>
        <taxon>Fungi</taxon>
        <taxon>Dikarya</taxon>
        <taxon>Basidiomycota</taxon>
        <taxon>Agaricomycotina</taxon>
        <taxon>Agaricomycetes</taxon>
        <taxon>Agaricomycetidae</taxon>
        <taxon>Agaricales</taxon>
        <taxon>Agaricineae</taxon>
        <taxon>Hymenogastraceae</taxon>
        <taxon>Hebeloma</taxon>
    </lineage>
</organism>
<evidence type="ECO:0000313" key="2">
    <source>
        <dbReference type="EMBL" id="KIM42896.1"/>
    </source>
</evidence>
<evidence type="ECO:0000256" key="1">
    <source>
        <dbReference type="ARBA" id="ARBA00023172"/>
    </source>
</evidence>
<keyword evidence="1" id="KW-0233">DNA recombination</keyword>
<gene>
    <name evidence="2" type="ORF">M413DRAFT_70267</name>
</gene>
<dbReference type="InterPro" id="IPR013762">
    <property type="entry name" value="Integrase-like_cat_sf"/>
</dbReference>
<dbReference type="GO" id="GO:0003677">
    <property type="term" value="F:DNA binding"/>
    <property type="evidence" value="ECO:0007669"/>
    <property type="project" value="InterPro"/>
</dbReference>
<evidence type="ECO:0008006" key="4">
    <source>
        <dbReference type="Google" id="ProtNLM"/>
    </source>
</evidence>
<dbReference type="GO" id="GO:0006310">
    <property type="term" value="P:DNA recombination"/>
    <property type="evidence" value="ECO:0007669"/>
    <property type="project" value="UniProtKB-KW"/>
</dbReference>
<dbReference type="STRING" id="686832.A0A0C3CH01"/>
<proteinExistence type="predicted"/>
<dbReference type="InterPro" id="IPR011010">
    <property type="entry name" value="DNA_brk_join_enz"/>
</dbReference>
<dbReference type="GO" id="GO:0015074">
    <property type="term" value="P:DNA integration"/>
    <property type="evidence" value="ECO:0007669"/>
    <property type="project" value="InterPro"/>
</dbReference>
<keyword evidence="3" id="KW-1185">Reference proteome</keyword>
<reference evidence="2 3" key="1">
    <citation type="submission" date="2014-04" db="EMBL/GenBank/DDBJ databases">
        <authorList>
            <consortium name="DOE Joint Genome Institute"/>
            <person name="Kuo A."/>
            <person name="Gay G."/>
            <person name="Dore J."/>
            <person name="Kohler A."/>
            <person name="Nagy L.G."/>
            <person name="Floudas D."/>
            <person name="Copeland A."/>
            <person name="Barry K.W."/>
            <person name="Cichocki N."/>
            <person name="Veneault-Fourrey C."/>
            <person name="LaButti K."/>
            <person name="Lindquist E.A."/>
            <person name="Lipzen A."/>
            <person name="Lundell T."/>
            <person name="Morin E."/>
            <person name="Murat C."/>
            <person name="Sun H."/>
            <person name="Tunlid A."/>
            <person name="Henrissat B."/>
            <person name="Grigoriev I.V."/>
            <person name="Hibbett D.S."/>
            <person name="Martin F."/>
            <person name="Nordberg H.P."/>
            <person name="Cantor M.N."/>
            <person name="Hua S.X."/>
        </authorList>
    </citation>
    <scope>NUCLEOTIDE SEQUENCE [LARGE SCALE GENOMIC DNA]</scope>
    <source>
        <strain evidence="3">h7</strain>
    </source>
</reference>
<evidence type="ECO:0000313" key="3">
    <source>
        <dbReference type="Proteomes" id="UP000053424"/>
    </source>
</evidence>
<dbReference type="AlphaFoldDB" id="A0A0C3CH01"/>
<accession>A0A0C3CH01</accession>